<dbReference type="Pfam" id="PF11301">
    <property type="entry name" value="DUF3103"/>
    <property type="match status" value="1"/>
</dbReference>
<proteinExistence type="predicted"/>
<keyword evidence="3" id="KW-1185">Reference proteome</keyword>
<evidence type="ECO:0000256" key="1">
    <source>
        <dbReference type="SAM" id="SignalP"/>
    </source>
</evidence>
<accession>A0ABS9XQ30</accession>
<evidence type="ECO:0000313" key="3">
    <source>
        <dbReference type="Proteomes" id="UP001165270"/>
    </source>
</evidence>
<name>A0ABS9XQ30_9ACTN</name>
<sequence>MRPAQLCRRGAVGAAAASLLALSAGQASAAPPAAPAPSAPAPATASAVTTAPAPATASAVTTAQDQAAQAVARSLADGTWSARLQHSALTSRDVAVTALARHDGPSRLSDTLSAADRRIAAAKGLDAAGAGSLLRLRLGDPSMRGALSAGTAPWVAPATVADDATTAVAYDSRGRAHTIDARHAPARPVYVIDIDTSKALAAGLDVLNGQLQRYGLASAAPSMKPAAPSMQSATGARTESATGGFWTTRISAVELSDDEEPWVKGDAEIYTLVTGFGQDGKVRVDPVDMPYLDNDGTVYRPNQILVNWSFYKYDLADAVMMEEDGSTNYRDLAKAIATALLTITDQGTYIPLVNALLDAIPDDWWTDDPDYVDSWYTLAQSDNGTRQGARGNGWMTVEPYYVQQL</sequence>
<dbReference type="RefSeq" id="WP_242712187.1">
    <property type="nucleotide sequence ID" value="NZ_JALDAX010000014.1"/>
</dbReference>
<keyword evidence="1" id="KW-0732">Signal</keyword>
<protein>
    <submittedName>
        <fullName evidence="2">DUF3103 domain-containing protein</fullName>
    </submittedName>
</protein>
<gene>
    <name evidence="2" type="ORF">MQN93_31155</name>
</gene>
<reference evidence="2" key="1">
    <citation type="submission" date="2022-03" db="EMBL/GenBank/DDBJ databases">
        <title>Streptomyces 7R015 and 7R016 isolated from Barleria lupulina in Thailand.</title>
        <authorList>
            <person name="Kanchanasin P."/>
            <person name="Phongsopitanun W."/>
            <person name="Tanasupawat S."/>
        </authorList>
    </citation>
    <scope>NUCLEOTIDE SEQUENCE</scope>
    <source>
        <strain evidence="2">7R016</strain>
    </source>
</reference>
<evidence type="ECO:0000313" key="2">
    <source>
        <dbReference type="EMBL" id="MCI3244187.1"/>
    </source>
</evidence>
<dbReference type="PROSITE" id="PS51318">
    <property type="entry name" value="TAT"/>
    <property type="match status" value="1"/>
</dbReference>
<dbReference type="InterPro" id="IPR006311">
    <property type="entry name" value="TAT_signal"/>
</dbReference>
<dbReference type="Proteomes" id="UP001165270">
    <property type="component" value="Unassembled WGS sequence"/>
</dbReference>
<comment type="caution">
    <text evidence="2">The sequence shown here is derived from an EMBL/GenBank/DDBJ whole genome shotgun (WGS) entry which is preliminary data.</text>
</comment>
<dbReference type="InterPro" id="IPR021452">
    <property type="entry name" value="DUF3103"/>
</dbReference>
<organism evidence="2 3">
    <name type="scientific">Streptomyces spinosisporus</name>
    <dbReference type="NCBI Taxonomy" id="2927582"/>
    <lineage>
        <taxon>Bacteria</taxon>
        <taxon>Bacillati</taxon>
        <taxon>Actinomycetota</taxon>
        <taxon>Actinomycetes</taxon>
        <taxon>Kitasatosporales</taxon>
        <taxon>Streptomycetaceae</taxon>
        <taxon>Streptomyces</taxon>
    </lineage>
</organism>
<dbReference type="EMBL" id="JALDAX010000014">
    <property type="protein sequence ID" value="MCI3244187.1"/>
    <property type="molecule type" value="Genomic_DNA"/>
</dbReference>
<feature type="signal peptide" evidence="1">
    <location>
        <begin position="1"/>
        <end position="29"/>
    </location>
</feature>
<feature type="chain" id="PRO_5046112896" evidence="1">
    <location>
        <begin position="30"/>
        <end position="405"/>
    </location>
</feature>